<dbReference type="Proteomes" id="UP000807025">
    <property type="component" value="Unassembled WGS sequence"/>
</dbReference>
<keyword evidence="2" id="KW-1185">Reference proteome</keyword>
<accession>A0A9P6A8B2</accession>
<evidence type="ECO:0000313" key="2">
    <source>
        <dbReference type="Proteomes" id="UP000807025"/>
    </source>
</evidence>
<proteinExistence type="predicted"/>
<protein>
    <submittedName>
        <fullName evidence="1">Uncharacterized protein</fullName>
    </submittedName>
</protein>
<dbReference type="AlphaFoldDB" id="A0A9P6A8B2"/>
<dbReference type="EMBL" id="MU154529">
    <property type="protein sequence ID" value="KAF9500070.1"/>
    <property type="molecule type" value="Genomic_DNA"/>
</dbReference>
<dbReference type="OrthoDB" id="2774821at2759"/>
<organism evidence="1 2">
    <name type="scientific">Pleurotus eryngii</name>
    <name type="common">Boletus of the steppes</name>
    <dbReference type="NCBI Taxonomy" id="5323"/>
    <lineage>
        <taxon>Eukaryota</taxon>
        <taxon>Fungi</taxon>
        <taxon>Dikarya</taxon>
        <taxon>Basidiomycota</taxon>
        <taxon>Agaricomycotina</taxon>
        <taxon>Agaricomycetes</taxon>
        <taxon>Agaricomycetidae</taxon>
        <taxon>Agaricales</taxon>
        <taxon>Pleurotineae</taxon>
        <taxon>Pleurotaceae</taxon>
        <taxon>Pleurotus</taxon>
    </lineage>
</organism>
<name>A0A9P6A8B2_PLEER</name>
<sequence length="179" mass="20012">MIYFDILSSHVRTSTSNIDMLGYLTRGIFCYVKNLYHYIGIYAYETVLQFHMVFHTKQLFETEDGDYSGWSNIDSDLVAEILLPSVRIATNTSAITITGHLSSSKDKFKSAANVNKEVCRKFQDSKCTSPCHRNRIHQCSACSSEAHSGAACTARHGNLSSISPASQRSVMKDVGGRRW</sequence>
<evidence type="ECO:0000313" key="1">
    <source>
        <dbReference type="EMBL" id="KAF9500070.1"/>
    </source>
</evidence>
<gene>
    <name evidence="1" type="ORF">BDN71DRAFT_1441142</name>
</gene>
<reference evidence="1" key="1">
    <citation type="submission" date="2020-11" db="EMBL/GenBank/DDBJ databases">
        <authorList>
            <consortium name="DOE Joint Genome Institute"/>
            <person name="Ahrendt S."/>
            <person name="Riley R."/>
            <person name="Andreopoulos W."/>
            <person name="Labutti K."/>
            <person name="Pangilinan J."/>
            <person name="Ruiz-Duenas F.J."/>
            <person name="Barrasa J.M."/>
            <person name="Sanchez-Garcia M."/>
            <person name="Camarero S."/>
            <person name="Miyauchi S."/>
            <person name="Serrano A."/>
            <person name="Linde D."/>
            <person name="Babiker R."/>
            <person name="Drula E."/>
            <person name="Ayuso-Fernandez I."/>
            <person name="Pacheco R."/>
            <person name="Padilla G."/>
            <person name="Ferreira P."/>
            <person name="Barriuso J."/>
            <person name="Kellner H."/>
            <person name="Castanera R."/>
            <person name="Alfaro M."/>
            <person name="Ramirez L."/>
            <person name="Pisabarro A.G."/>
            <person name="Kuo A."/>
            <person name="Tritt A."/>
            <person name="Lipzen A."/>
            <person name="He G."/>
            <person name="Yan M."/>
            <person name="Ng V."/>
            <person name="Cullen D."/>
            <person name="Martin F."/>
            <person name="Rosso M.-N."/>
            <person name="Henrissat B."/>
            <person name="Hibbett D."/>
            <person name="Martinez A.T."/>
            <person name="Grigoriev I.V."/>
        </authorList>
    </citation>
    <scope>NUCLEOTIDE SEQUENCE</scope>
    <source>
        <strain evidence="1">ATCC 90797</strain>
    </source>
</reference>
<comment type="caution">
    <text evidence="1">The sequence shown here is derived from an EMBL/GenBank/DDBJ whole genome shotgun (WGS) entry which is preliminary data.</text>
</comment>